<comment type="caution">
    <text evidence="2">The sequence shown here is derived from an EMBL/GenBank/DDBJ whole genome shotgun (WGS) entry which is preliminary data.</text>
</comment>
<accession>A0ABS1DMG6</accession>
<organism evidence="2 3">
    <name type="scientific">Rhodovibrio sodomensis</name>
    <dbReference type="NCBI Taxonomy" id="1088"/>
    <lineage>
        <taxon>Bacteria</taxon>
        <taxon>Pseudomonadati</taxon>
        <taxon>Pseudomonadota</taxon>
        <taxon>Alphaproteobacteria</taxon>
        <taxon>Rhodospirillales</taxon>
        <taxon>Rhodovibrionaceae</taxon>
        <taxon>Rhodovibrio</taxon>
    </lineage>
</organism>
<evidence type="ECO:0000256" key="1">
    <source>
        <dbReference type="SAM" id="MobiDB-lite"/>
    </source>
</evidence>
<feature type="region of interest" description="Disordered" evidence="1">
    <location>
        <begin position="116"/>
        <end position="156"/>
    </location>
</feature>
<sequence>MSLSFPVDHDTAGARSDRADPWAELRRYEQAKADGTAPEASFDDLLDVINPLQHIPVVSTIYREITGDTMQGAARIVGGGLYGGVGGLVGGLVNAIAEEATGRDLGGHVMAALGISDDTPTGGTAPPPGVQLAGAPDPAGAANASSAGADATARPA</sequence>
<feature type="non-terminal residue" evidence="2">
    <location>
        <position position="156"/>
    </location>
</feature>
<evidence type="ECO:0000313" key="2">
    <source>
        <dbReference type="EMBL" id="MBK1671682.1"/>
    </source>
</evidence>
<protein>
    <submittedName>
        <fullName evidence="2">Uncharacterized protein</fullName>
    </submittedName>
</protein>
<dbReference type="Proteomes" id="UP001296873">
    <property type="component" value="Unassembled WGS sequence"/>
</dbReference>
<reference evidence="2 3" key="1">
    <citation type="journal article" date="2020" name="Microorganisms">
        <title>Osmotic Adaptation and Compatible Solute Biosynthesis of Phototrophic Bacteria as Revealed from Genome Analyses.</title>
        <authorList>
            <person name="Imhoff J.F."/>
            <person name="Rahn T."/>
            <person name="Kunzel S."/>
            <person name="Keller A."/>
            <person name="Neulinger S.C."/>
        </authorList>
    </citation>
    <scope>NUCLEOTIDE SEQUENCE [LARGE SCALE GENOMIC DNA]</scope>
    <source>
        <strain evidence="2 3">DSM 9895</strain>
    </source>
</reference>
<keyword evidence="3" id="KW-1185">Reference proteome</keyword>
<evidence type="ECO:0000313" key="3">
    <source>
        <dbReference type="Proteomes" id="UP001296873"/>
    </source>
</evidence>
<feature type="compositionally biased region" description="Low complexity" evidence="1">
    <location>
        <begin position="133"/>
        <end position="156"/>
    </location>
</feature>
<proteinExistence type="predicted"/>
<dbReference type="EMBL" id="NRRL01000305">
    <property type="protein sequence ID" value="MBK1671682.1"/>
    <property type="molecule type" value="Genomic_DNA"/>
</dbReference>
<name>A0ABS1DMG6_9PROT</name>
<gene>
    <name evidence="2" type="ORF">CKO28_27220</name>
</gene>